<dbReference type="PANTHER" id="PTHR43283:SF3">
    <property type="entry name" value="BETA-LACTAMASE FAMILY PROTEIN (AFU_ORTHOLOGUE AFUA_5G07500)"/>
    <property type="match status" value="1"/>
</dbReference>
<proteinExistence type="predicted"/>
<feature type="domain" description="Beta-lactamase-related" evidence="2">
    <location>
        <begin position="93"/>
        <end position="412"/>
    </location>
</feature>
<dbReference type="InterPro" id="IPR001466">
    <property type="entry name" value="Beta-lactam-related"/>
</dbReference>
<dbReference type="InterPro" id="IPR050789">
    <property type="entry name" value="Diverse_Enzym_Activities"/>
</dbReference>
<organism evidence="3 4">
    <name type="scientific">Jiangella anatolica</name>
    <dbReference type="NCBI Taxonomy" id="2670374"/>
    <lineage>
        <taxon>Bacteria</taxon>
        <taxon>Bacillati</taxon>
        <taxon>Actinomycetota</taxon>
        <taxon>Actinomycetes</taxon>
        <taxon>Jiangellales</taxon>
        <taxon>Jiangellaceae</taxon>
        <taxon>Jiangella</taxon>
    </lineage>
</organism>
<dbReference type="InterPro" id="IPR012338">
    <property type="entry name" value="Beta-lactam/transpept-like"/>
</dbReference>
<keyword evidence="4" id="KW-1185">Reference proteome</keyword>
<evidence type="ECO:0000313" key="4">
    <source>
        <dbReference type="Proteomes" id="UP000248764"/>
    </source>
</evidence>
<accession>A0A2W2BXZ8</accession>
<feature type="region of interest" description="Disordered" evidence="1">
    <location>
        <begin position="1"/>
        <end position="24"/>
    </location>
</feature>
<comment type="caution">
    <text evidence="3">The sequence shown here is derived from an EMBL/GenBank/DDBJ whole genome shotgun (WGS) entry which is preliminary data.</text>
</comment>
<reference evidence="3 4" key="1">
    <citation type="submission" date="2018-01" db="EMBL/GenBank/DDBJ databases">
        <title>Draft genome sequence of Jiangella sp. GTF31.</title>
        <authorList>
            <person name="Sahin N."/>
            <person name="Ay H."/>
            <person name="Saygin H."/>
        </authorList>
    </citation>
    <scope>NUCLEOTIDE SEQUENCE [LARGE SCALE GENOMIC DNA]</scope>
    <source>
        <strain evidence="3 4">GTF31</strain>
    </source>
</reference>
<dbReference type="AlphaFoldDB" id="A0A2W2BXZ8"/>
<gene>
    <name evidence="3" type="ORF">C1I92_07680</name>
</gene>
<evidence type="ECO:0000259" key="2">
    <source>
        <dbReference type="Pfam" id="PF00144"/>
    </source>
</evidence>
<dbReference type="Gene3D" id="3.40.710.10">
    <property type="entry name" value="DD-peptidase/beta-lactamase superfamily"/>
    <property type="match status" value="1"/>
</dbReference>
<dbReference type="PANTHER" id="PTHR43283">
    <property type="entry name" value="BETA-LACTAMASE-RELATED"/>
    <property type="match status" value="1"/>
</dbReference>
<dbReference type="Pfam" id="PF00144">
    <property type="entry name" value="Beta-lactamase"/>
    <property type="match status" value="1"/>
</dbReference>
<evidence type="ECO:0000313" key="3">
    <source>
        <dbReference type="EMBL" id="PZF84738.1"/>
    </source>
</evidence>
<feature type="compositionally biased region" description="Low complexity" evidence="1">
    <location>
        <begin position="1"/>
        <end position="14"/>
    </location>
</feature>
<name>A0A2W2BXZ8_9ACTN</name>
<dbReference type="Proteomes" id="UP000248764">
    <property type="component" value="Unassembled WGS sequence"/>
</dbReference>
<evidence type="ECO:0000256" key="1">
    <source>
        <dbReference type="SAM" id="MobiDB-lite"/>
    </source>
</evidence>
<dbReference type="EMBL" id="POTW01000013">
    <property type="protein sequence ID" value="PZF84738.1"/>
    <property type="molecule type" value="Genomic_DNA"/>
</dbReference>
<sequence length="536" mass="57612">MASSPSAPMTSMAARTMTSGLSVPRGARRRLTVRLVRDDDTGSLDSSETTIHPAITYAVLYHLLQRSRRLRGASMPISPAGVTESELRELCEKTIARLDIAGAQIAVAIGETMVQAEAGVANAERDTPVTAETTFQIGSTTKVYTAVLMMQLADEGLVDLDRPVTDYLPDVRLATGEAWRTITPRLLMAMTSGLDNGPYTDTGRGDDAVAKYVALLERIPLVFAPGTAYGYSNASTNVSGLIVETLTGQCWDDVLRERILGPAGLTESVSLFEELPYHRPAVGRLPGSDTVVRPWCFSRGMAPSGSSLATTARDLARFGQLFLRRGRAADGTRILSEAAVATMQTPQADVPSRVFADSWCVGPYRKVWGGVEVFGHSGTTHNGSSTLLWIPEHDVAVAVVVNTPPRGYPFADAVFDAVLRDGLGLPKPQRPEPDAGLTFDPDDYVGRYDAWGVRYDVARQGGGLALTVRRMRDNDPATGEAEEPIHTLLHPIAPQRFLPADDAVTGNHTWDIAFTAGADGRIALLHNGAFAARRGD</sequence>
<protein>
    <recommendedName>
        <fullName evidence="2">Beta-lactamase-related domain-containing protein</fullName>
    </recommendedName>
</protein>
<dbReference type="SUPFAM" id="SSF56601">
    <property type="entry name" value="beta-lactamase/transpeptidase-like"/>
    <property type="match status" value="1"/>
</dbReference>